<gene>
    <name evidence="1" type="ORF">HPB50_004224</name>
</gene>
<dbReference type="EMBL" id="CM023489">
    <property type="protein sequence ID" value="KAH6921709.1"/>
    <property type="molecule type" value="Genomic_DNA"/>
</dbReference>
<comment type="caution">
    <text evidence="1">The sequence shown here is derived from an EMBL/GenBank/DDBJ whole genome shotgun (WGS) entry which is preliminary data.</text>
</comment>
<organism evidence="1 2">
    <name type="scientific">Hyalomma asiaticum</name>
    <name type="common">Tick</name>
    <dbReference type="NCBI Taxonomy" id="266040"/>
    <lineage>
        <taxon>Eukaryota</taxon>
        <taxon>Metazoa</taxon>
        <taxon>Ecdysozoa</taxon>
        <taxon>Arthropoda</taxon>
        <taxon>Chelicerata</taxon>
        <taxon>Arachnida</taxon>
        <taxon>Acari</taxon>
        <taxon>Parasitiformes</taxon>
        <taxon>Ixodida</taxon>
        <taxon>Ixodoidea</taxon>
        <taxon>Ixodidae</taxon>
        <taxon>Hyalomminae</taxon>
        <taxon>Hyalomma</taxon>
    </lineage>
</organism>
<keyword evidence="2" id="KW-1185">Reference proteome</keyword>
<evidence type="ECO:0000313" key="2">
    <source>
        <dbReference type="Proteomes" id="UP000821845"/>
    </source>
</evidence>
<protein>
    <submittedName>
        <fullName evidence="1">Uncharacterized protein</fullName>
    </submittedName>
</protein>
<name>A0ACB7RK10_HYAAI</name>
<reference evidence="1" key="1">
    <citation type="submission" date="2020-05" db="EMBL/GenBank/DDBJ databases">
        <title>Large-scale comparative analyses of tick genomes elucidate their genetic diversity and vector capacities.</title>
        <authorList>
            <person name="Jia N."/>
            <person name="Wang J."/>
            <person name="Shi W."/>
            <person name="Du L."/>
            <person name="Sun Y."/>
            <person name="Zhan W."/>
            <person name="Jiang J."/>
            <person name="Wang Q."/>
            <person name="Zhang B."/>
            <person name="Ji P."/>
            <person name="Sakyi L.B."/>
            <person name="Cui X."/>
            <person name="Yuan T."/>
            <person name="Jiang B."/>
            <person name="Yang W."/>
            <person name="Lam T.T.-Y."/>
            <person name="Chang Q."/>
            <person name="Ding S."/>
            <person name="Wang X."/>
            <person name="Zhu J."/>
            <person name="Ruan X."/>
            <person name="Zhao L."/>
            <person name="Wei J."/>
            <person name="Que T."/>
            <person name="Du C."/>
            <person name="Cheng J."/>
            <person name="Dai P."/>
            <person name="Han X."/>
            <person name="Huang E."/>
            <person name="Gao Y."/>
            <person name="Liu J."/>
            <person name="Shao H."/>
            <person name="Ye R."/>
            <person name="Li L."/>
            <person name="Wei W."/>
            <person name="Wang X."/>
            <person name="Wang C."/>
            <person name="Yang T."/>
            <person name="Huo Q."/>
            <person name="Li W."/>
            <person name="Guo W."/>
            <person name="Chen H."/>
            <person name="Zhou L."/>
            <person name="Ni X."/>
            <person name="Tian J."/>
            <person name="Zhou Y."/>
            <person name="Sheng Y."/>
            <person name="Liu T."/>
            <person name="Pan Y."/>
            <person name="Xia L."/>
            <person name="Li J."/>
            <person name="Zhao F."/>
            <person name="Cao W."/>
        </authorList>
    </citation>
    <scope>NUCLEOTIDE SEQUENCE</scope>
    <source>
        <strain evidence="1">Hyas-2018</strain>
    </source>
</reference>
<sequence length="712" mass="79695">MNGIYTLREKLARLDLARECSHLASEDSCWLCDDLENWNAVLNPLHLHLSERTLGKLQLCTRERTVAEGPQKDVDIEYDAAYFTAWLPRKHGCIDTICITGHHPHPRLFILPETSGEQWASKLRHIFIEGDASYDWALLLDNIGPVSSLETFELRGVCVSDSFGTKAGELLSANRASVETVALSETTITGAASEAVVSGISKCKNLRKLVFSPNLNTSAVRSLAKLVRLTKTLETLHLQSEHASQMHSSESRYRINELEMSLAVAALLKQNTFLVELRYQASKQPIINILMAVEASDTLKHLAIIGDNYKVNYFEEDLADFLKTVLLKNQSLRSLKLESFKILRDASMHLLKGLQGNTTLETFDLSQCCMDVAEVQYICSALRQNSTLHTLTIKAHSGSNSDRLALYEYLDRNMWYGRVHFPYIDVVTRGLVVSVSDPAVSPTDIHLVVDKDTGALFTDLCRALSMSLSVKCLSITFNDAPHQHLPSLLTMFEENRSLQSVTLHESFLDISCAVMVAQGLIVNESVVELSLECRDLSVMSAELISLLLESNEVLYKFSLSSSPELQPELLNSLSHGLAENKFITEVHMDCVTPSMTVAVQRNLTCLHRAIRFVLRRNAGRRYAESFELLESKPSLLLGLQSAAGMTESEAKRAIKVARHYLCTNYLFINSIVCHKLECYPEKRTQIDQLSPDCWVAIVKHLRVCDVVSVDNC</sequence>
<dbReference type="Proteomes" id="UP000821845">
    <property type="component" value="Chromosome 9"/>
</dbReference>
<proteinExistence type="predicted"/>
<accession>A0ACB7RK10</accession>
<evidence type="ECO:0000313" key="1">
    <source>
        <dbReference type="EMBL" id="KAH6921709.1"/>
    </source>
</evidence>